<name>A0A7D4BXZ6_9BACT</name>
<gene>
    <name evidence="14" type="primary">folK</name>
    <name evidence="14" type="ORF">FHG85_00160</name>
</gene>
<evidence type="ECO:0000256" key="6">
    <source>
        <dbReference type="ARBA" id="ARBA00022741"/>
    </source>
</evidence>
<evidence type="ECO:0000256" key="12">
    <source>
        <dbReference type="ARBA" id="ARBA00033413"/>
    </source>
</evidence>
<dbReference type="KEGG" id="ttz:FHG85_00160"/>
<evidence type="ECO:0000256" key="2">
    <source>
        <dbReference type="ARBA" id="ARBA00005810"/>
    </source>
</evidence>
<dbReference type="EC" id="2.7.6.3" evidence="3"/>
<dbReference type="SUPFAM" id="SSF55083">
    <property type="entry name" value="6-hydroxymethyl-7,8-dihydropterin pyrophosphokinase, HPPK"/>
    <property type="match status" value="1"/>
</dbReference>
<keyword evidence="8" id="KW-0067">ATP-binding</keyword>
<comment type="similarity">
    <text evidence="2">Belongs to the HPPK family.</text>
</comment>
<keyword evidence="5 14" id="KW-0808">Transferase</keyword>
<keyword evidence="9" id="KW-0289">Folate biosynthesis</keyword>
<dbReference type="EMBL" id="CP041345">
    <property type="protein sequence ID" value="QKG78744.1"/>
    <property type="molecule type" value="Genomic_DNA"/>
</dbReference>
<evidence type="ECO:0000256" key="7">
    <source>
        <dbReference type="ARBA" id="ARBA00022777"/>
    </source>
</evidence>
<dbReference type="Gene3D" id="3.30.70.560">
    <property type="entry name" value="7,8-Dihydro-6-hydroxymethylpterin-pyrophosphokinase HPPK"/>
    <property type="match status" value="1"/>
</dbReference>
<dbReference type="GO" id="GO:0046654">
    <property type="term" value="P:tetrahydrofolate biosynthetic process"/>
    <property type="evidence" value="ECO:0007669"/>
    <property type="project" value="UniProtKB-UniPathway"/>
</dbReference>
<dbReference type="GO" id="GO:0046656">
    <property type="term" value="P:folic acid biosynthetic process"/>
    <property type="evidence" value="ECO:0007669"/>
    <property type="project" value="UniProtKB-KW"/>
</dbReference>
<evidence type="ECO:0000256" key="5">
    <source>
        <dbReference type="ARBA" id="ARBA00022679"/>
    </source>
</evidence>
<dbReference type="InterPro" id="IPR000550">
    <property type="entry name" value="Hppk"/>
</dbReference>
<evidence type="ECO:0000256" key="1">
    <source>
        <dbReference type="ARBA" id="ARBA00005051"/>
    </source>
</evidence>
<accession>A0A7D4BXZ6</accession>
<organism evidence="14 15">
    <name type="scientific">Tenuifilum thalassicum</name>
    <dbReference type="NCBI Taxonomy" id="2590900"/>
    <lineage>
        <taxon>Bacteria</taxon>
        <taxon>Pseudomonadati</taxon>
        <taxon>Bacteroidota</taxon>
        <taxon>Bacteroidia</taxon>
        <taxon>Bacteroidales</taxon>
        <taxon>Tenuifilaceae</taxon>
        <taxon>Tenuifilum</taxon>
    </lineage>
</organism>
<dbReference type="GO" id="GO:0003848">
    <property type="term" value="F:2-amino-4-hydroxy-6-hydroxymethyldihydropteridine diphosphokinase activity"/>
    <property type="evidence" value="ECO:0007669"/>
    <property type="project" value="UniProtKB-EC"/>
</dbReference>
<dbReference type="PANTHER" id="PTHR43071:SF1">
    <property type="entry name" value="2-AMINO-4-HYDROXY-6-HYDROXYMETHYLDIHYDROPTERIDINE PYROPHOSPHOKINASE"/>
    <property type="match status" value="1"/>
</dbReference>
<comment type="pathway">
    <text evidence="1">Cofactor biosynthesis; tetrahydrofolate biosynthesis; 2-amino-4-hydroxy-6-hydroxymethyl-7,8-dihydropteridine diphosphate from 7,8-dihydroneopterin triphosphate: step 4/4.</text>
</comment>
<evidence type="ECO:0000256" key="8">
    <source>
        <dbReference type="ARBA" id="ARBA00022840"/>
    </source>
</evidence>
<evidence type="ECO:0000256" key="11">
    <source>
        <dbReference type="ARBA" id="ARBA00029766"/>
    </source>
</evidence>
<dbReference type="CDD" id="cd00483">
    <property type="entry name" value="HPPK"/>
    <property type="match status" value="1"/>
</dbReference>
<dbReference type="Pfam" id="PF01288">
    <property type="entry name" value="HPPK"/>
    <property type="match status" value="1"/>
</dbReference>
<keyword evidence="6" id="KW-0547">Nucleotide-binding</keyword>
<dbReference type="NCBIfam" id="TIGR01498">
    <property type="entry name" value="folK"/>
    <property type="match status" value="1"/>
</dbReference>
<dbReference type="UniPathway" id="UPA00077">
    <property type="reaction ID" value="UER00155"/>
</dbReference>
<sequence>MAKVYLSLGSNLGDRENYLACARDFIKSRIGSIVKESSVYESEPWGFEAESNFLNQVLKVETSLSPAAIMLEISYIESKLGRERTGKGYSSRTIDIDVLFYDHLILYTPELIVPHKQLHKRNFIIEPLKEIAPDFIHPLFSITVTEIAVTCHDESKVWRYEPVNA</sequence>
<reference evidence="14 15" key="1">
    <citation type="submission" date="2019-07" db="EMBL/GenBank/DDBJ databases">
        <title>Thalassofilum flectens gen. nov., sp. nov., a novel moderate thermophilic anaerobe from a shallow sea hot spring in Kunashir Island (Russia), representing a new family in the order Bacteroidales, and proposal of Thalassofilacea fam. nov.</title>
        <authorList>
            <person name="Kochetkova T.V."/>
            <person name="Podosokorskaya O.A."/>
            <person name="Novikov A."/>
            <person name="Elcheninov A.G."/>
            <person name="Toshchakov S.V."/>
            <person name="Kublanov I.V."/>
        </authorList>
    </citation>
    <scope>NUCLEOTIDE SEQUENCE [LARGE SCALE GENOMIC DNA]</scope>
    <source>
        <strain evidence="14 15">38-H</strain>
    </source>
</reference>
<evidence type="ECO:0000313" key="15">
    <source>
        <dbReference type="Proteomes" id="UP000500961"/>
    </source>
</evidence>
<evidence type="ECO:0000313" key="14">
    <source>
        <dbReference type="EMBL" id="QKG78744.1"/>
    </source>
</evidence>
<dbReference type="GO" id="GO:0016301">
    <property type="term" value="F:kinase activity"/>
    <property type="evidence" value="ECO:0007669"/>
    <property type="project" value="UniProtKB-KW"/>
</dbReference>
<keyword evidence="15" id="KW-1185">Reference proteome</keyword>
<dbReference type="GO" id="GO:0005524">
    <property type="term" value="F:ATP binding"/>
    <property type="evidence" value="ECO:0007669"/>
    <property type="project" value="UniProtKB-KW"/>
</dbReference>
<dbReference type="RefSeq" id="WP_173072260.1">
    <property type="nucleotide sequence ID" value="NZ_CP041345.1"/>
</dbReference>
<dbReference type="Proteomes" id="UP000500961">
    <property type="component" value="Chromosome"/>
</dbReference>
<protein>
    <recommendedName>
        <fullName evidence="4">2-amino-4-hydroxy-6-hydroxymethyldihydropteridine pyrophosphokinase</fullName>
        <ecNumber evidence="3">2.7.6.3</ecNumber>
    </recommendedName>
    <alternativeName>
        <fullName evidence="11">6-hydroxymethyl-7,8-dihydropterin pyrophosphokinase</fullName>
    </alternativeName>
    <alternativeName>
        <fullName evidence="12">7,8-dihydro-6-hydroxymethylpterin-pyrophosphokinase</fullName>
    </alternativeName>
</protein>
<evidence type="ECO:0000256" key="4">
    <source>
        <dbReference type="ARBA" id="ARBA00016218"/>
    </source>
</evidence>
<comment type="function">
    <text evidence="10">Catalyzes the transfer of pyrophosphate from adenosine triphosphate (ATP) to 6-hydroxymethyl-7,8-dihydropterin, an enzymatic step in folate biosynthesis pathway.</text>
</comment>
<evidence type="ECO:0000256" key="9">
    <source>
        <dbReference type="ARBA" id="ARBA00022909"/>
    </source>
</evidence>
<evidence type="ECO:0000256" key="3">
    <source>
        <dbReference type="ARBA" id="ARBA00013253"/>
    </source>
</evidence>
<dbReference type="InterPro" id="IPR035907">
    <property type="entry name" value="Hppk_sf"/>
</dbReference>
<dbReference type="AlphaFoldDB" id="A0A7D4BXZ6"/>
<keyword evidence="7 14" id="KW-0418">Kinase</keyword>
<proteinExistence type="inferred from homology"/>
<evidence type="ECO:0000259" key="13">
    <source>
        <dbReference type="Pfam" id="PF01288"/>
    </source>
</evidence>
<dbReference type="PANTHER" id="PTHR43071">
    <property type="entry name" value="2-AMINO-4-HYDROXY-6-HYDROXYMETHYLDIHYDROPTERIDINE PYROPHOSPHOKINASE"/>
    <property type="match status" value="1"/>
</dbReference>
<evidence type="ECO:0000256" key="10">
    <source>
        <dbReference type="ARBA" id="ARBA00029409"/>
    </source>
</evidence>
<feature type="domain" description="7,8-dihydro-6-hydroxymethylpterin-pyrophosphokinase" evidence="13">
    <location>
        <begin position="5"/>
        <end position="133"/>
    </location>
</feature>